<name>A0AAQ3P1W7_VIGMU</name>
<sequence>MCDPNFQCSKDDDSSNDDVSDEEDKDTDHEDYCRSYHSPRRRYDLSSGPWIDLHKPKEQDPLWFQKRCAEIRGKEGRFSFPQETPQPQIPCFMISNSNYKQENFPLWKEQLILPPGLAPSQISLPRK</sequence>
<protein>
    <submittedName>
        <fullName evidence="2">Uncharacterized protein</fullName>
    </submittedName>
</protein>
<proteinExistence type="predicted"/>
<evidence type="ECO:0000313" key="2">
    <source>
        <dbReference type="EMBL" id="WVZ19360.1"/>
    </source>
</evidence>
<organism evidence="2 3">
    <name type="scientific">Vigna mungo</name>
    <name type="common">Black gram</name>
    <name type="synonym">Phaseolus mungo</name>
    <dbReference type="NCBI Taxonomy" id="3915"/>
    <lineage>
        <taxon>Eukaryota</taxon>
        <taxon>Viridiplantae</taxon>
        <taxon>Streptophyta</taxon>
        <taxon>Embryophyta</taxon>
        <taxon>Tracheophyta</taxon>
        <taxon>Spermatophyta</taxon>
        <taxon>Magnoliopsida</taxon>
        <taxon>eudicotyledons</taxon>
        <taxon>Gunneridae</taxon>
        <taxon>Pentapetalae</taxon>
        <taxon>rosids</taxon>
        <taxon>fabids</taxon>
        <taxon>Fabales</taxon>
        <taxon>Fabaceae</taxon>
        <taxon>Papilionoideae</taxon>
        <taxon>50 kb inversion clade</taxon>
        <taxon>NPAAA clade</taxon>
        <taxon>indigoferoid/millettioid clade</taxon>
        <taxon>Phaseoleae</taxon>
        <taxon>Vigna</taxon>
    </lineage>
</organism>
<feature type="region of interest" description="Disordered" evidence="1">
    <location>
        <begin position="1"/>
        <end position="35"/>
    </location>
</feature>
<accession>A0AAQ3P1W7</accession>
<dbReference type="AlphaFoldDB" id="A0AAQ3P1W7"/>
<feature type="compositionally biased region" description="Acidic residues" evidence="1">
    <location>
        <begin position="14"/>
        <end position="25"/>
    </location>
</feature>
<evidence type="ECO:0000256" key="1">
    <source>
        <dbReference type="SAM" id="MobiDB-lite"/>
    </source>
</evidence>
<reference evidence="2 3" key="1">
    <citation type="journal article" date="2023" name="Life. Sci Alliance">
        <title>Evolutionary insights into 3D genome organization and epigenetic landscape of Vigna mungo.</title>
        <authorList>
            <person name="Junaid A."/>
            <person name="Singh B."/>
            <person name="Bhatia S."/>
        </authorList>
    </citation>
    <scope>NUCLEOTIDE SEQUENCE [LARGE SCALE GENOMIC DNA]</scope>
    <source>
        <strain evidence="2">Urdbean</strain>
    </source>
</reference>
<dbReference type="EMBL" id="CP144699">
    <property type="protein sequence ID" value="WVZ19360.1"/>
    <property type="molecule type" value="Genomic_DNA"/>
</dbReference>
<gene>
    <name evidence="2" type="ORF">V8G54_006682</name>
</gene>
<dbReference type="Proteomes" id="UP001374535">
    <property type="component" value="Chromosome 2"/>
</dbReference>
<keyword evidence="3" id="KW-1185">Reference proteome</keyword>
<evidence type="ECO:0000313" key="3">
    <source>
        <dbReference type="Proteomes" id="UP001374535"/>
    </source>
</evidence>